<comment type="caution">
    <text evidence="4">The sequence shown here is derived from an EMBL/GenBank/DDBJ whole genome shotgun (WGS) entry which is preliminary data.</text>
</comment>
<dbReference type="OrthoDB" id="10435674at2759"/>
<sequence>MPAPPPQVLPPLQPPRPPQPLQTGLHPAPYGQENVPTRFLYISGIGDALKTDLKELRTLLEGYGPLDDSEGLGVEAPATKGFVRVRFIHVESAQRAKEALIGAEGEGREEAGGEGREGGVTVGGRRVNRVQYSVMWSEEEEVRGEEGGNAGHGAAVLSGGWRVP</sequence>
<reference evidence="4 5" key="1">
    <citation type="journal article" date="2014" name="Mol. Plant">
        <title>Chromosome Scale Genome Assembly and Transcriptome Profiling of Nannochloropsis gaditana in Nitrogen Depletion.</title>
        <authorList>
            <person name="Corteggiani Carpinelli E."/>
            <person name="Telatin A."/>
            <person name="Vitulo N."/>
            <person name="Forcato C."/>
            <person name="D'Angelo M."/>
            <person name="Schiavon R."/>
            <person name="Vezzi A."/>
            <person name="Giacometti G.M."/>
            <person name="Morosinotto T."/>
            <person name="Valle G."/>
        </authorList>
    </citation>
    <scope>NUCLEOTIDE SEQUENCE [LARGE SCALE GENOMIC DNA]</scope>
    <source>
        <strain evidence="4 5">B-31</strain>
    </source>
</reference>
<proteinExistence type="predicted"/>
<dbReference type="InterPro" id="IPR000504">
    <property type="entry name" value="RRM_dom"/>
</dbReference>
<dbReference type="SUPFAM" id="SSF54928">
    <property type="entry name" value="RNA-binding domain, RBD"/>
    <property type="match status" value="1"/>
</dbReference>
<dbReference type="Gene3D" id="3.30.70.330">
    <property type="match status" value="1"/>
</dbReference>
<gene>
    <name evidence="4" type="ORF">Naga_100922g3</name>
</gene>
<evidence type="ECO:0000256" key="2">
    <source>
        <dbReference type="SAM" id="MobiDB-lite"/>
    </source>
</evidence>
<dbReference type="AlphaFoldDB" id="W7TCL7"/>
<protein>
    <submittedName>
        <fullName evidence="4">RNA recognition motif domain protein</fullName>
    </submittedName>
</protein>
<feature type="region of interest" description="Disordered" evidence="2">
    <location>
        <begin position="140"/>
        <end position="164"/>
    </location>
</feature>
<dbReference type="CDD" id="cd00590">
    <property type="entry name" value="RRM_SF"/>
    <property type="match status" value="1"/>
</dbReference>
<feature type="domain" description="RRM" evidence="3">
    <location>
        <begin position="38"/>
        <end position="109"/>
    </location>
</feature>
<name>W7TCL7_9STRA</name>
<keyword evidence="1" id="KW-0694">RNA-binding</keyword>
<dbReference type="InterPro" id="IPR012677">
    <property type="entry name" value="Nucleotide-bd_a/b_plait_sf"/>
</dbReference>
<keyword evidence="5" id="KW-1185">Reference proteome</keyword>
<evidence type="ECO:0000259" key="3">
    <source>
        <dbReference type="PROSITE" id="PS50102"/>
    </source>
</evidence>
<evidence type="ECO:0000313" key="4">
    <source>
        <dbReference type="EMBL" id="EWM24755.1"/>
    </source>
</evidence>
<dbReference type="InterPro" id="IPR035979">
    <property type="entry name" value="RBD_domain_sf"/>
</dbReference>
<dbReference type="PROSITE" id="PS50102">
    <property type="entry name" value="RRM"/>
    <property type="match status" value="1"/>
</dbReference>
<feature type="region of interest" description="Disordered" evidence="2">
    <location>
        <begin position="1"/>
        <end position="32"/>
    </location>
</feature>
<organism evidence="4 5">
    <name type="scientific">Nannochloropsis gaditana</name>
    <dbReference type="NCBI Taxonomy" id="72520"/>
    <lineage>
        <taxon>Eukaryota</taxon>
        <taxon>Sar</taxon>
        <taxon>Stramenopiles</taxon>
        <taxon>Ochrophyta</taxon>
        <taxon>Eustigmatophyceae</taxon>
        <taxon>Eustigmatales</taxon>
        <taxon>Monodopsidaceae</taxon>
        <taxon>Nannochloropsis</taxon>
    </lineage>
</organism>
<dbReference type="GO" id="GO:0003723">
    <property type="term" value="F:RNA binding"/>
    <property type="evidence" value="ECO:0007669"/>
    <property type="project" value="UniProtKB-UniRule"/>
</dbReference>
<accession>W7TCL7</accession>
<feature type="compositionally biased region" description="Pro residues" evidence="2">
    <location>
        <begin position="1"/>
        <end position="20"/>
    </location>
</feature>
<dbReference type="EMBL" id="AZIL01001140">
    <property type="protein sequence ID" value="EWM24755.1"/>
    <property type="molecule type" value="Genomic_DNA"/>
</dbReference>
<evidence type="ECO:0000313" key="5">
    <source>
        <dbReference type="Proteomes" id="UP000019335"/>
    </source>
</evidence>
<dbReference type="Proteomes" id="UP000019335">
    <property type="component" value="Chromosome 13"/>
</dbReference>
<evidence type="ECO:0000256" key="1">
    <source>
        <dbReference type="PROSITE-ProRule" id="PRU00176"/>
    </source>
</evidence>